<gene>
    <name evidence="9" type="ORF">B4U79_06595</name>
    <name evidence="8" type="ORF">B4U79_08499</name>
</gene>
<keyword evidence="10" id="KW-1185">Reference proteome</keyword>
<dbReference type="EMBL" id="NCKU01000852">
    <property type="protein sequence ID" value="RWS13900.1"/>
    <property type="molecule type" value="Genomic_DNA"/>
</dbReference>
<accession>A0A3S3SDM9</accession>
<keyword evidence="5 7" id="KW-0472">Membrane</keyword>
<dbReference type="GO" id="GO:0005789">
    <property type="term" value="C:endoplasmic reticulum membrane"/>
    <property type="evidence" value="ECO:0007669"/>
    <property type="project" value="InterPro"/>
</dbReference>
<feature type="transmembrane region" description="Helical" evidence="7">
    <location>
        <begin position="207"/>
        <end position="227"/>
    </location>
</feature>
<protein>
    <submittedName>
        <fullName evidence="9">Dual oxidase maturation factor 1-like protein</fullName>
    </submittedName>
</protein>
<comment type="similarity">
    <text evidence="2">Belongs to the DUOXA family.</text>
</comment>
<proteinExistence type="inferred from homology"/>
<dbReference type="InterPro" id="IPR018469">
    <property type="entry name" value="Dual_oxidase_maturation_fac"/>
</dbReference>
<feature type="transmembrane region" description="Helical" evidence="7">
    <location>
        <begin position="284"/>
        <end position="304"/>
    </location>
</feature>
<feature type="transmembrane region" description="Helical" evidence="7">
    <location>
        <begin position="36"/>
        <end position="55"/>
    </location>
</feature>
<evidence type="ECO:0000313" key="10">
    <source>
        <dbReference type="Proteomes" id="UP000285301"/>
    </source>
</evidence>
<sequence length="450" mass="51081">MEAYKEVRKTSFFQAFRSEGFPTNYGENHVPAEADVFTVTIIILFVGIAIAFLIILPGFRGKERVYVLLRTVISLGIGVCIALCNFGHKWEYASVSVTVPYKAGLGANIKADLQLKLGLRGFNVTLKDQANKRPLELKHEIINYNEHFSWEWEQGRFGFGAEAGRIQREYKAAKDRGVPLPIMSIAEYFTIDGDGIRFGRFYRLAGWYTHILMWLAFALWLLMNIVFQLVIQYGALLLILTGKVLIIANILYCNIRNPIPLEIPFESIDGKSTVWLKPTFSWCYYLNLANGIVCVLLGLIAFYADLRYPDEIAEFFGVDVLSGYEEVVEDFEEEEKPAKETSEKIYAPMTTNVTYVGLRKRTPSMFASRLSRLQRSTIRGASMLHHKPDNVNVSSPPNVQHSMLPEGLQKEDIEAGFASLRRKVRPEAPVYQNFIRESFAPVEEEPAESS</sequence>
<feature type="transmembrane region" description="Helical" evidence="7">
    <location>
        <begin position="67"/>
        <end position="88"/>
    </location>
</feature>
<keyword evidence="3 7" id="KW-0812">Transmembrane</keyword>
<comment type="subcellular location">
    <subcellularLocation>
        <location evidence="1">Membrane</location>
        <topology evidence="1">Multi-pass membrane protein</topology>
    </subcellularLocation>
</comment>
<dbReference type="AlphaFoldDB" id="A0A3S3SDM9"/>
<dbReference type="PANTHER" id="PTHR31158:SF1">
    <property type="entry name" value="DOXA1 FACTOR-RELATED"/>
    <property type="match status" value="1"/>
</dbReference>
<evidence type="ECO:0000256" key="2">
    <source>
        <dbReference type="ARBA" id="ARBA00009816"/>
    </source>
</evidence>
<evidence type="ECO:0000313" key="9">
    <source>
        <dbReference type="EMBL" id="RWS13900.1"/>
    </source>
</evidence>
<reference evidence="9" key="2">
    <citation type="submission" date="2018-11" db="EMBL/GenBank/DDBJ databases">
        <title>Trombidioid mite genomics.</title>
        <authorList>
            <person name="Dong X."/>
        </authorList>
    </citation>
    <scope>NUCLEOTIDE SEQUENCE</scope>
    <source>
        <strain evidence="9">UoL-WK</strain>
    </source>
</reference>
<dbReference type="STRING" id="1965070.A0A3S3SDM9"/>
<evidence type="ECO:0000256" key="5">
    <source>
        <dbReference type="ARBA" id="ARBA00023136"/>
    </source>
</evidence>
<evidence type="ECO:0000256" key="6">
    <source>
        <dbReference type="ARBA" id="ARBA00023180"/>
    </source>
</evidence>
<organism evidence="9 10">
    <name type="scientific">Dinothrombium tinctorium</name>
    <dbReference type="NCBI Taxonomy" id="1965070"/>
    <lineage>
        <taxon>Eukaryota</taxon>
        <taxon>Metazoa</taxon>
        <taxon>Ecdysozoa</taxon>
        <taxon>Arthropoda</taxon>
        <taxon>Chelicerata</taxon>
        <taxon>Arachnida</taxon>
        <taxon>Acari</taxon>
        <taxon>Acariformes</taxon>
        <taxon>Trombidiformes</taxon>
        <taxon>Prostigmata</taxon>
        <taxon>Anystina</taxon>
        <taxon>Parasitengona</taxon>
        <taxon>Trombidioidea</taxon>
        <taxon>Trombidiidae</taxon>
        <taxon>Dinothrombium</taxon>
    </lineage>
</organism>
<dbReference type="Proteomes" id="UP000285301">
    <property type="component" value="Unassembled WGS sequence"/>
</dbReference>
<dbReference type="GO" id="GO:0015031">
    <property type="term" value="P:protein transport"/>
    <property type="evidence" value="ECO:0007669"/>
    <property type="project" value="InterPro"/>
</dbReference>
<evidence type="ECO:0000256" key="7">
    <source>
        <dbReference type="SAM" id="Phobius"/>
    </source>
</evidence>
<keyword evidence="6" id="KW-0325">Glycoprotein</keyword>
<feature type="transmembrane region" description="Helical" evidence="7">
    <location>
        <begin position="234"/>
        <end position="252"/>
    </location>
</feature>
<comment type="caution">
    <text evidence="9">The sequence shown here is derived from an EMBL/GenBank/DDBJ whole genome shotgun (WGS) entry which is preliminary data.</text>
</comment>
<evidence type="ECO:0000313" key="8">
    <source>
        <dbReference type="EMBL" id="RWS13818.1"/>
    </source>
</evidence>
<evidence type="ECO:0000256" key="3">
    <source>
        <dbReference type="ARBA" id="ARBA00022692"/>
    </source>
</evidence>
<dbReference type="EMBL" id="NCKU01000874">
    <property type="protein sequence ID" value="RWS13818.1"/>
    <property type="molecule type" value="Genomic_DNA"/>
</dbReference>
<name>A0A3S3SDM9_9ACAR</name>
<dbReference type="Pfam" id="PF10204">
    <property type="entry name" value="DuoxA"/>
    <property type="match status" value="1"/>
</dbReference>
<evidence type="ECO:0000256" key="1">
    <source>
        <dbReference type="ARBA" id="ARBA00004141"/>
    </source>
</evidence>
<dbReference type="PANTHER" id="PTHR31158">
    <property type="entry name" value="DUAL OXIDASE 2"/>
    <property type="match status" value="1"/>
</dbReference>
<keyword evidence="4 7" id="KW-1133">Transmembrane helix</keyword>
<reference evidence="9 10" key="1">
    <citation type="journal article" date="2018" name="Gigascience">
        <title>Genomes of trombidid mites reveal novel predicted allergens and laterally-transferred genes associated with secondary metabolism.</title>
        <authorList>
            <person name="Dong X."/>
            <person name="Chaisiri K."/>
            <person name="Xia D."/>
            <person name="Armstrong S.D."/>
            <person name="Fang Y."/>
            <person name="Donnelly M.J."/>
            <person name="Kadowaki T."/>
            <person name="McGarry J.W."/>
            <person name="Darby A.C."/>
            <person name="Makepeace B.L."/>
        </authorList>
    </citation>
    <scope>NUCLEOTIDE SEQUENCE [LARGE SCALE GENOMIC DNA]</scope>
    <source>
        <strain evidence="9">UoL-WK</strain>
    </source>
</reference>
<dbReference type="OrthoDB" id="10042652at2759"/>
<evidence type="ECO:0000256" key="4">
    <source>
        <dbReference type="ARBA" id="ARBA00022989"/>
    </source>
</evidence>